<accession>A0ABS7CST8</accession>
<protein>
    <submittedName>
        <fullName evidence="2">T9SS type A sorting domain-containing protein</fullName>
    </submittedName>
</protein>
<evidence type="ECO:0000313" key="3">
    <source>
        <dbReference type="Proteomes" id="UP000813018"/>
    </source>
</evidence>
<dbReference type="InterPro" id="IPR013783">
    <property type="entry name" value="Ig-like_fold"/>
</dbReference>
<dbReference type="NCBIfam" id="TIGR04183">
    <property type="entry name" value="Por_Secre_tail"/>
    <property type="match status" value="1"/>
</dbReference>
<evidence type="ECO:0000313" key="2">
    <source>
        <dbReference type="EMBL" id="MBW7466557.1"/>
    </source>
</evidence>
<feature type="domain" description="Secretion system C-terminal sorting" evidence="1">
    <location>
        <begin position="1142"/>
        <end position="1216"/>
    </location>
</feature>
<proteinExistence type="predicted"/>
<reference evidence="2 3" key="1">
    <citation type="journal article" date="2016" name="Int. J. Syst. Evol. Microbiol.">
        <title>Pontibacter aydingkolensis sp. nov., isolated from soil of a salt lake.</title>
        <authorList>
            <person name="Osman G."/>
            <person name="Zhang T."/>
            <person name="Lou K."/>
            <person name="Gao Y."/>
            <person name="Chang W."/>
            <person name="Lin Q."/>
            <person name="Yang H.M."/>
            <person name="Huo X.D."/>
            <person name="Wang N."/>
        </authorList>
    </citation>
    <scope>NUCLEOTIDE SEQUENCE [LARGE SCALE GENOMIC DNA]</scope>
    <source>
        <strain evidence="2 3">KACC 19255</strain>
    </source>
</reference>
<dbReference type="Pfam" id="PF18962">
    <property type="entry name" value="Por_Secre_tail"/>
    <property type="match status" value="1"/>
</dbReference>
<dbReference type="InterPro" id="IPR011050">
    <property type="entry name" value="Pectin_lyase_fold/virulence"/>
</dbReference>
<dbReference type="SUPFAM" id="SSF51126">
    <property type="entry name" value="Pectin lyase-like"/>
    <property type="match status" value="1"/>
</dbReference>
<dbReference type="Gene3D" id="2.60.40.10">
    <property type="entry name" value="Immunoglobulins"/>
    <property type="match status" value="1"/>
</dbReference>
<dbReference type="InterPro" id="IPR026444">
    <property type="entry name" value="Secre_tail"/>
</dbReference>
<dbReference type="EMBL" id="JAHYXK010000003">
    <property type="protein sequence ID" value="MBW7466557.1"/>
    <property type="molecule type" value="Genomic_DNA"/>
</dbReference>
<sequence length="1217" mass="130097">MIYYEPFATAAFPKDWIQYSSNSTKWEVIQGPNSRGGSNQGSYLRLERKAPGEETGLNIWTFSAPLKLTAGRIYTISFYQKNQGGGAVGFQVLLNTAQHHTSTTGSQSVISTVLLPKSKFGGIESTELVSVPVTGTYYLGFGVTSFTDRAELAIDDIRITEATGALTGVYTVGEDGDFVKPETAAAHLNKRGISGPVTFNFADEDYMIDNGNSSANWNINIKINPFPAMGTAPVIFKSSVPGVPAVITGSSDHGPLFHLNGVNNVHLNGLTINNNNSKTPVAISIDESSNCSINACTAITSAQLGNTGARGISIKNGSNNTLSNNMVHSIIANGRSLTGEDSDFSSSIYGIVVDGGTNHKLYNNSVAMTGQRSTLSSMAAALAIGATTTGLDLRNNIFSNTQSSTATGSTNYAIYSLAGNAAFSHINYNLYFAASSMINHLGYMSGNGSATRLSDWKTVTLKDASSMYGQPAFKNTTTSANAPIDLSIDPANPRSWFTNGTGVQLPSVSTDMRGAARSTTRATGGVDLGALEFTPTATAPNMVVSGALVPAPGQRQVFSFAEREMAVITWSPSSVSIPTGFALKYRPGQFINSSYLGQHMNSSMEVVNATGTYAYDIEMHYDEALLGTLVEDAFNFTFNESTPALGWVSHALTDVEYDFNANKLIKKGISSGSAFVGADRSYSLVFYNKAGDADLTLLTSWAVFPNGTGISPTTFSNVGRSYFITNYSPNAILKLSKDLIITGTNTKVILGNGSTPVTLPVYDKKSILGSQVDLTASSVLLIDAPVWPNIGTMDPKSTIMLGPNSPLDVPVSRDLFNVVVFGGKKIKLSKNLVIKAKLELRAGSKVELGDYDLNIDYDGQVVSNDFSSYIIPNGKGKLKQGIRAGQEVSLPVGTATTYNPVKIKLAEGAQEDIFSVGLIDGVYGAYDANDVPTGAALTTHNINKTWFVSEAVKGGSNITLTLTWAQDEAQTSFDAAKCYVQHYENSTWDEYSVGEASTTTLTAADGTTKTYYSISRPGITSFSPMGVRTSDRINPLPVELVQFKASVTNENSVRLNWTTASEKDNDYFVIERSADGKHFSEVSRVTGSGTTSLRTSYTYTDNNPLTGASYYRLRQVDYDGTFEFSAMRSVTVKAVQGLILSVYPNPSQGSEVNLLIQGMPQGAQATLQVTDLAGKTIFHQSVKETRTILPTSNLQPGIYVISLVSSLGKQTQKLVVQ</sequence>
<evidence type="ECO:0000259" key="1">
    <source>
        <dbReference type="Pfam" id="PF18962"/>
    </source>
</evidence>
<comment type="caution">
    <text evidence="2">The sequence shown here is derived from an EMBL/GenBank/DDBJ whole genome shotgun (WGS) entry which is preliminary data.</text>
</comment>
<organism evidence="2 3">
    <name type="scientific">Pontibacter aydingkolensis</name>
    <dbReference type="NCBI Taxonomy" id="1911536"/>
    <lineage>
        <taxon>Bacteria</taxon>
        <taxon>Pseudomonadati</taxon>
        <taxon>Bacteroidota</taxon>
        <taxon>Cytophagia</taxon>
        <taxon>Cytophagales</taxon>
        <taxon>Hymenobacteraceae</taxon>
        <taxon>Pontibacter</taxon>
    </lineage>
</organism>
<keyword evidence="3" id="KW-1185">Reference proteome</keyword>
<dbReference type="RefSeq" id="WP_354352777.1">
    <property type="nucleotide sequence ID" value="NZ_JBEPLK010000002.1"/>
</dbReference>
<name>A0ABS7CST8_9BACT</name>
<gene>
    <name evidence="2" type="ORF">K0O23_05720</name>
</gene>
<dbReference type="Proteomes" id="UP000813018">
    <property type="component" value="Unassembled WGS sequence"/>
</dbReference>